<protein>
    <submittedName>
        <fullName evidence="2">DUF296 domain-containing protein</fullName>
    </submittedName>
</protein>
<organism evidence="2 3">
    <name type="scientific">Denitromonas halophila</name>
    <dbReference type="NCBI Taxonomy" id="1629404"/>
    <lineage>
        <taxon>Bacteria</taxon>
        <taxon>Pseudomonadati</taxon>
        <taxon>Pseudomonadota</taxon>
        <taxon>Betaproteobacteria</taxon>
        <taxon>Rhodocyclales</taxon>
        <taxon>Zoogloeaceae</taxon>
        <taxon>Denitromonas</taxon>
    </lineage>
</organism>
<gene>
    <name evidence="2" type="ORF">FHP89_00705</name>
</gene>
<reference evidence="2 3" key="1">
    <citation type="submission" date="2019-07" db="EMBL/GenBank/DDBJ databases">
        <title>The pathways for chlorine oxyanion respiration interact through the shared metabolite chlorate.</title>
        <authorList>
            <person name="Barnum T.P."/>
            <person name="Cheng Y."/>
            <person name="Hill K.A."/>
            <person name="Lucas L.N."/>
            <person name="Carlson H.K."/>
            <person name="Coates J.D."/>
        </authorList>
    </citation>
    <scope>NUCLEOTIDE SEQUENCE [LARGE SCALE GENOMIC DNA]</scope>
    <source>
        <strain evidence="2 3">SFB-1</strain>
    </source>
</reference>
<evidence type="ECO:0000313" key="2">
    <source>
        <dbReference type="EMBL" id="TVO79764.1"/>
    </source>
</evidence>
<dbReference type="SUPFAM" id="SSF117856">
    <property type="entry name" value="AF0104/ALDC/Ptd012-like"/>
    <property type="match status" value="1"/>
</dbReference>
<feature type="domain" description="PPC" evidence="1">
    <location>
        <begin position="30"/>
        <end position="177"/>
    </location>
</feature>
<dbReference type="Gene3D" id="3.30.1330.80">
    <property type="entry name" value="Hypothetical protein, similar to alpha- acetolactate decarboxylase, domain 2"/>
    <property type="match status" value="1"/>
</dbReference>
<proteinExistence type="predicted"/>
<evidence type="ECO:0000259" key="1">
    <source>
        <dbReference type="PROSITE" id="PS51742"/>
    </source>
</evidence>
<name>A0A557RNZ0_9RHOO</name>
<dbReference type="AlphaFoldDB" id="A0A557RNZ0"/>
<dbReference type="Proteomes" id="UP000318349">
    <property type="component" value="Unassembled WGS sequence"/>
</dbReference>
<comment type="caution">
    <text evidence="2">The sequence shown here is derived from an EMBL/GenBank/DDBJ whole genome shotgun (WGS) entry which is preliminary data.</text>
</comment>
<accession>A0A557RNZ0</accession>
<dbReference type="InterPro" id="IPR005175">
    <property type="entry name" value="PPC_dom"/>
</dbReference>
<dbReference type="EMBL" id="VMNI01000001">
    <property type="protein sequence ID" value="TVO79764.1"/>
    <property type="molecule type" value="Genomic_DNA"/>
</dbReference>
<evidence type="ECO:0000313" key="3">
    <source>
        <dbReference type="Proteomes" id="UP000318349"/>
    </source>
</evidence>
<dbReference type="PROSITE" id="PS51742">
    <property type="entry name" value="PPC"/>
    <property type="match status" value="1"/>
</dbReference>
<sequence>MRQPLSRPSRPRTLVHPGAFNPVRIHSRHADHGAHYRLLLQPGLSLYDALIGPLAAAGVKSASTTILGGFFDTLSYCCAAPDGSGQAVAAYSAPIPAGRSYLVFGNATLGKNQHGKPIVHCHASIRTEDGQTRGGHILCDMSIVGPTPIPVLVTALHGFELRVSHDPETNIPLLQPHEEHPDE</sequence>